<dbReference type="GO" id="GO:0003700">
    <property type="term" value="F:DNA-binding transcription factor activity"/>
    <property type="evidence" value="ECO:0007669"/>
    <property type="project" value="TreeGrafter"/>
</dbReference>
<dbReference type="GO" id="GO:0000976">
    <property type="term" value="F:transcription cis-regulatory region binding"/>
    <property type="evidence" value="ECO:0007669"/>
    <property type="project" value="TreeGrafter"/>
</dbReference>
<comment type="caution">
    <text evidence="4">The sequence shown here is derived from an EMBL/GenBank/DDBJ whole genome shotgun (WGS) entry which is preliminary data.</text>
</comment>
<dbReference type="SUPFAM" id="SSF46689">
    <property type="entry name" value="Homeodomain-like"/>
    <property type="match status" value="1"/>
</dbReference>
<name>A0A2P4UK52_9ACTN</name>
<sequence>MSADERREQVIEAAVAEFSRTGFEGTTTAAIAKRVGVSQPYLFRLFPTKHALFTAAADRCFGAIEQRMRDAVGGRHGRAAIEAMIDAYQEILTKEQTLLRLQLQIYAAAVDDAEIRAVGHVRFAALWRLFGELSGVDPDEIMQFVARGMLGNVLQAFAVPFPPGRRLDGRWLADWARDAERP</sequence>
<organism evidence="4 5">
    <name type="scientific">Actinomadura rubteroloni</name>
    <dbReference type="NCBI Taxonomy" id="1926885"/>
    <lineage>
        <taxon>Bacteria</taxon>
        <taxon>Bacillati</taxon>
        <taxon>Actinomycetota</taxon>
        <taxon>Actinomycetes</taxon>
        <taxon>Streptosporangiales</taxon>
        <taxon>Thermomonosporaceae</taxon>
        <taxon>Actinomadura</taxon>
    </lineage>
</organism>
<evidence type="ECO:0000313" key="4">
    <source>
        <dbReference type="EMBL" id="POM25433.1"/>
    </source>
</evidence>
<dbReference type="Pfam" id="PF00440">
    <property type="entry name" value="TetR_N"/>
    <property type="match status" value="1"/>
</dbReference>
<protein>
    <submittedName>
        <fullName evidence="4">HTH-type transcriptional repressor KstR</fullName>
    </submittedName>
</protein>
<feature type="domain" description="HTH tetR-type" evidence="3">
    <location>
        <begin position="4"/>
        <end position="64"/>
    </location>
</feature>
<dbReference type="Gene3D" id="1.10.357.10">
    <property type="entry name" value="Tetracycline Repressor, domain 2"/>
    <property type="match status" value="1"/>
</dbReference>
<proteinExistence type="predicted"/>
<dbReference type="EMBL" id="MTBP01000002">
    <property type="protein sequence ID" value="POM25433.1"/>
    <property type="molecule type" value="Genomic_DNA"/>
</dbReference>
<reference evidence="4 5" key="1">
    <citation type="journal article" date="2017" name="Chemistry">
        <title>Isolation, Biosynthesis and Chemical Modifications of Rubterolones A-F: Rare Tropolone Alkaloids from Actinomadura sp. 5-2.</title>
        <authorList>
            <person name="Guo H."/>
            <person name="Benndorf R."/>
            <person name="Leichnitz D."/>
            <person name="Klassen J.L."/>
            <person name="Vollmers J."/>
            <person name="Gorls H."/>
            <person name="Steinacker M."/>
            <person name="Weigel C."/>
            <person name="Dahse H.M."/>
            <person name="Kaster A.K."/>
            <person name="de Beer Z.W."/>
            <person name="Poulsen M."/>
            <person name="Beemelmanns C."/>
        </authorList>
    </citation>
    <scope>NUCLEOTIDE SEQUENCE [LARGE SCALE GENOMIC DNA]</scope>
    <source>
        <strain evidence="4 5">5-2</strain>
    </source>
</reference>
<evidence type="ECO:0000256" key="1">
    <source>
        <dbReference type="ARBA" id="ARBA00023125"/>
    </source>
</evidence>
<feature type="DNA-binding region" description="H-T-H motif" evidence="2">
    <location>
        <begin position="27"/>
        <end position="46"/>
    </location>
</feature>
<gene>
    <name evidence="4" type="primary">kstR_3</name>
    <name evidence="4" type="ORF">BTM25_40780</name>
</gene>
<dbReference type="PANTHER" id="PTHR30055">
    <property type="entry name" value="HTH-TYPE TRANSCRIPTIONAL REGULATOR RUTR"/>
    <property type="match status" value="1"/>
</dbReference>
<dbReference type="PRINTS" id="PR00455">
    <property type="entry name" value="HTHTETR"/>
</dbReference>
<dbReference type="InterPro" id="IPR001647">
    <property type="entry name" value="HTH_TetR"/>
</dbReference>
<dbReference type="InterPro" id="IPR050109">
    <property type="entry name" value="HTH-type_TetR-like_transc_reg"/>
</dbReference>
<dbReference type="InterPro" id="IPR009057">
    <property type="entry name" value="Homeodomain-like_sf"/>
</dbReference>
<accession>A0A2P4UK52</accession>
<evidence type="ECO:0000256" key="2">
    <source>
        <dbReference type="PROSITE-ProRule" id="PRU00335"/>
    </source>
</evidence>
<dbReference type="PROSITE" id="PS50977">
    <property type="entry name" value="HTH_TETR_2"/>
    <property type="match status" value="1"/>
</dbReference>
<dbReference type="Proteomes" id="UP000242367">
    <property type="component" value="Unassembled WGS sequence"/>
</dbReference>
<dbReference type="PANTHER" id="PTHR30055:SF146">
    <property type="entry name" value="HTH-TYPE TRANSCRIPTIONAL DUAL REGULATOR CECR"/>
    <property type="match status" value="1"/>
</dbReference>
<keyword evidence="1 2" id="KW-0238">DNA-binding</keyword>
<dbReference type="AlphaFoldDB" id="A0A2P4UK52"/>
<evidence type="ECO:0000259" key="3">
    <source>
        <dbReference type="PROSITE" id="PS50977"/>
    </source>
</evidence>
<evidence type="ECO:0000313" key="5">
    <source>
        <dbReference type="Proteomes" id="UP000242367"/>
    </source>
</evidence>
<keyword evidence="5" id="KW-1185">Reference proteome</keyword>